<feature type="region of interest" description="Disordered" evidence="1">
    <location>
        <begin position="1"/>
        <end position="32"/>
    </location>
</feature>
<dbReference type="EMBL" id="LNKF01000002">
    <property type="protein sequence ID" value="OSG95760.1"/>
    <property type="molecule type" value="Genomic_DNA"/>
</dbReference>
<feature type="compositionally biased region" description="Low complexity" evidence="1">
    <location>
        <begin position="10"/>
        <end position="22"/>
    </location>
</feature>
<sequence length="81" mass="8673">MRENRSCRNRSGSSTPAASSAKPRARPVRWASDSECANRISSVASAARRSADAARRSRRFGSVRHAVDTASTSPSTVPNAR</sequence>
<comment type="caution">
    <text evidence="2">The sequence shown here is derived from an EMBL/GenBank/DDBJ whole genome shotgun (WGS) entry which is preliminary data.</text>
</comment>
<dbReference type="Proteomes" id="UP000193664">
    <property type="component" value="Unassembled WGS sequence"/>
</dbReference>
<accession>A0A1X2ZMV1</accession>
<evidence type="ECO:0000256" key="1">
    <source>
        <dbReference type="SAM" id="MobiDB-lite"/>
    </source>
</evidence>
<name>A0A1X2ZMV1_BIFAD</name>
<feature type="region of interest" description="Disordered" evidence="1">
    <location>
        <begin position="46"/>
        <end position="81"/>
    </location>
</feature>
<evidence type="ECO:0000313" key="2">
    <source>
        <dbReference type="EMBL" id="OSG95760.1"/>
    </source>
</evidence>
<protein>
    <submittedName>
        <fullName evidence="2">Uncharacterized protein</fullName>
    </submittedName>
</protein>
<feature type="compositionally biased region" description="Polar residues" evidence="1">
    <location>
        <begin position="69"/>
        <end position="81"/>
    </location>
</feature>
<evidence type="ECO:0000313" key="3">
    <source>
        <dbReference type="Proteomes" id="UP000193664"/>
    </source>
</evidence>
<organism evidence="2 3">
    <name type="scientific">Bifidobacterium adolescentis</name>
    <dbReference type="NCBI Taxonomy" id="1680"/>
    <lineage>
        <taxon>Bacteria</taxon>
        <taxon>Bacillati</taxon>
        <taxon>Actinomycetota</taxon>
        <taxon>Actinomycetes</taxon>
        <taxon>Bifidobacteriales</taxon>
        <taxon>Bifidobacteriaceae</taxon>
        <taxon>Bifidobacterium</taxon>
    </lineage>
</organism>
<proteinExistence type="predicted"/>
<dbReference type="AlphaFoldDB" id="A0A1X2ZMV1"/>
<reference evidence="2 3" key="1">
    <citation type="journal article" date="2016" name="Sci. Rep.">
        <title>Evaluation of genetic diversity among strains of the human gut commensal Bifidobacterium adolescentis.</title>
        <authorList>
            <person name="Duranti S."/>
            <person name="Milani C."/>
            <person name="Lugli G.A."/>
            <person name="Mancabelli L."/>
            <person name="Turroni F."/>
            <person name="Ferrario C."/>
            <person name="Mangifesta M."/>
            <person name="Viappiani A."/>
            <person name="Sanchez B."/>
            <person name="Margolles A."/>
            <person name="van Sinderen D."/>
            <person name="Ventura M."/>
        </authorList>
    </citation>
    <scope>NUCLEOTIDE SEQUENCE [LARGE SCALE GENOMIC DNA]</scope>
    <source>
        <strain evidence="2 3">AD2-8</strain>
    </source>
</reference>
<gene>
    <name evidence="2" type="ORF">AD0028_2036</name>
</gene>